<evidence type="ECO:0000313" key="6">
    <source>
        <dbReference type="Proteomes" id="UP001153618"/>
    </source>
</evidence>
<sequence>MVLGAFASPVQLSTREISSNLLQQFELFSQYAAVAACDQNINSTHNKLTCDKNTCGRVEADDTETIYVFNSTSGPAGYIALDHTKKLLVLTFRTSVSVEDLAIDEKSDPTKIEDICPGCLTHTGFWGYWQDVADDLISQIEQATKANPAYHLAVVGHSMGGALATLAGTVLRNKGFKLDIWTFGSPKVGNYQLAEYITKAKPNSVYRATHYTDSAPKAPENVPGLEYVQSSPEYWINKPLKEEVTAEDVIFLEGINNQEGNAGHGLNATSGMPDANHVWYFGPVQVCEYPADFAYDALP</sequence>
<evidence type="ECO:0000259" key="4">
    <source>
        <dbReference type="Pfam" id="PF03893"/>
    </source>
</evidence>
<comment type="caution">
    <text evidence="5">The sequence shown here is derived from an EMBL/GenBank/DDBJ whole genome shotgun (WGS) entry which is preliminary data.</text>
</comment>
<proteinExistence type="predicted"/>
<dbReference type="PANTHER" id="PTHR46640:SF1">
    <property type="entry name" value="FUNGAL LIPASE-LIKE DOMAIN-CONTAINING PROTEIN-RELATED"/>
    <property type="match status" value="1"/>
</dbReference>
<evidence type="ECO:0000259" key="3">
    <source>
        <dbReference type="Pfam" id="PF01764"/>
    </source>
</evidence>
<dbReference type="InterPro" id="IPR005592">
    <property type="entry name" value="Mono/diacylglycerol_lipase_N"/>
</dbReference>
<dbReference type="OrthoDB" id="426718at2759"/>
<keyword evidence="6" id="KW-1185">Reference proteome</keyword>
<dbReference type="InterPro" id="IPR051299">
    <property type="entry name" value="AB_hydrolase_lip/est"/>
</dbReference>
<keyword evidence="2" id="KW-0378">Hydrolase</keyword>
<organism evidence="5 6">
    <name type="scientific">Penicillium olsonii</name>
    <dbReference type="NCBI Taxonomy" id="99116"/>
    <lineage>
        <taxon>Eukaryota</taxon>
        <taxon>Fungi</taxon>
        <taxon>Dikarya</taxon>
        <taxon>Ascomycota</taxon>
        <taxon>Pezizomycotina</taxon>
        <taxon>Eurotiomycetes</taxon>
        <taxon>Eurotiomycetidae</taxon>
        <taxon>Eurotiales</taxon>
        <taxon>Aspergillaceae</taxon>
        <taxon>Penicillium</taxon>
    </lineage>
</organism>
<gene>
    <name evidence="5" type="ORF">POLS_LOCUS2356</name>
</gene>
<dbReference type="GO" id="GO:0016042">
    <property type="term" value="P:lipid catabolic process"/>
    <property type="evidence" value="ECO:0007669"/>
    <property type="project" value="InterPro"/>
</dbReference>
<dbReference type="GO" id="GO:0017000">
    <property type="term" value="P:antibiotic biosynthetic process"/>
    <property type="evidence" value="ECO:0007669"/>
    <property type="project" value="UniProtKB-ARBA"/>
</dbReference>
<feature type="domain" description="Mono-/di-acylglycerol lipase N-terminal" evidence="4">
    <location>
        <begin position="7"/>
        <end position="63"/>
    </location>
</feature>
<protein>
    <submittedName>
        <fullName evidence="5">Uncharacterized protein</fullName>
    </submittedName>
</protein>
<dbReference type="EMBL" id="CAJVOS010000014">
    <property type="protein sequence ID" value="CAG8019339.1"/>
    <property type="molecule type" value="Genomic_DNA"/>
</dbReference>
<feature type="domain" description="Fungal lipase-type" evidence="3">
    <location>
        <begin position="89"/>
        <end position="220"/>
    </location>
</feature>
<dbReference type="AlphaFoldDB" id="A0A9W4MM50"/>
<dbReference type="Pfam" id="PF03893">
    <property type="entry name" value="Lipase3_N"/>
    <property type="match status" value="1"/>
</dbReference>
<dbReference type="GO" id="GO:0016787">
    <property type="term" value="F:hydrolase activity"/>
    <property type="evidence" value="ECO:0007669"/>
    <property type="project" value="UniProtKB-KW"/>
</dbReference>
<dbReference type="Pfam" id="PF01764">
    <property type="entry name" value="Lipase_3"/>
    <property type="match status" value="1"/>
</dbReference>
<dbReference type="InterPro" id="IPR002921">
    <property type="entry name" value="Fungal_lipase-type"/>
</dbReference>
<evidence type="ECO:0000313" key="5">
    <source>
        <dbReference type="EMBL" id="CAG8019339.1"/>
    </source>
</evidence>
<dbReference type="SUPFAM" id="SSF53474">
    <property type="entry name" value="alpha/beta-Hydrolases"/>
    <property type="match status" value="1"/>
</dbReference>
<dbReference type="Proteomes" id="UP001153618">
    <property type="component" value="Unassembled WGS sequence"/>
</dbReference>
<dbReference type="PANTHER" id="PTHR46640">
    <property type="entry name" value="TRIACYLGLYCEROL LIPASE, PUTATIVE (AFU_ORTHOLOGUE AFUA_6G06510)-RELATED"/>
    <property type="match status" value="1"/>
</dbReference>
<evidence type="ECO:0000256" key="1">
    <source>
        <dbReference type="ARBA" id="ARBA00022729"/>
    </source>
</evidence>
<dbReference type="GO" id="GO:0072330">
    <property type="term" value="P:monocarboxylic acid biosynthetic process"/>
    <property type="evidence" value="ECO:0007669"/>
    <property type="project" value="UniProtKB-ARBA"/>
</dbReference>
<keyword evidence="1" id="KW-0732">Signal</keyword>
<reference evidence="5" key="1">
    <citation type="submission" date="2021-07" db="EMBL/GenBank/DDBJ databases">
        <authorList>
            <person name="Branca A.L. A."/>
        </authorList>
    </citation>
    <scope>NUCLEOTIDE SEQUENCE</scope>
</reference>
<evidence type="ECO:0000256" key="2">
    <source>
        <dbReference type="ARBA" id="ARBA00022801"/>
    </source>
</evidence>
<accession>A0A9W4MM50</accession>
<dbReference type="Gene3D" id="3.40.50.1820">
    <property type="entry name" value="alpha/beta hydrolase"/>
    <property type="match status" value="1"/>
</dbReference>
<dbReference type="InterPro" id="IPR029058">
    <property type="entry name" value="AB_hydrolase_fold"/>
</dbReference>
<name>A0A9W4MM50_PENOL</name>
<dbReference type="CDD" id="cd00519">
    <property type="entry name" value="Lipase_3"/>
    <property type="match status" value="1"/>
</dbReference>